<protein>
    <recommendedName>
        <fullName evidence="7">fumarate reductase (NADH)</fullName>
        <ecNumber evidence="7">1.3.1.6</ecNumber>
    </recommendedName>
    <alternativeName>
        <fullName evidence="8">NADH-dependent fumarate reductase</fullName>
    </alternativeName>
</protein>
<dbReference type="FunFam" id="3.90.700.10:FF:000007">
    <property type="entry name" value="NADH-dependent fumarate reductase"/>
    <property type="match status" value="1"/>
</dbReference>
<evidence type="ECO:0000256" key="2">
    <source>
        <dbReference type="ARBA" id="ARBA00008040"/>
    </source>
</evidence>
<dbReference type="PANTHER" id="PTHR43400">
    <property type="entry name" value="FUMARATE REDUCTASE"/>
    <property type="match status" value="1"/>
</dbReference>
<dbReference type="OrthoDB" id="10252157at2759"/>
<comment type="cofactor">
    <cofactor evidence="1">
        <name>FAD</name>
        <dbReference type="ChEBI" id="CHEBI:57692"/>
    </cofactor>
</comment>
<evidence type="ECO:0000313" key="11">
    <source>
        <dbReference type="EMBL" id="EON64241.1"/>
    </source>
</evidence>
<dbReference type="AlphaFoldDB" id="R7YRG8"/>
<dbReference type="EC" id="1.3.1.6" evidence="7"/>
<accession>R7YRG8</accession>
<dbReference type="Pfam" id="PF00890">
    <property type="entry name" value="FAD_binding_2"/>
    <property type="match status" value="1"/>
</dbReference>
<dbReference type="PANTHER" id="PTHR43400:SF1">
    <property type="entry name" value="FUMARATE REDUCTASE"/>
    <property type="match status" value="1"/>
</dbReference>
<evidence type="ECO:0000256" key="7">
    <source>
        <dbReference type="ARBA" id="ARBA00067004"/>
    </source>
</evidence>
<evidence type="ECO:0000256" key="9">
    <source>
        <dbReference type="SAM" id="MobiDB-lite"/>
    </source>
</evidence>
<dbReference type="RefSeq" id="XP_007779558.1">
    <property type="nucleotide sequence ID" value="XM_007781368.1"/>
</dbReference>
<evidence type="ECO:0000256" key="6">
    <source>
        <dbReference type="ARBA" id="ARBA00050832"/>
    </source>
</evidence>
<comment type="similarity">
    <text evidence="2">Belongs to the FAD-dependent oxidoreductase 2 family. FRD/SDH subfamily.</text>
</comment>
<proteinExistence type="inferred from homology"/>
<dbReference type="NCBIfam" id="TIGR01813">
    <property type="entry name" value="flavo_cyto_c"/>
    <property type="match status" value="1"/>
</dbReference>
<feature type="region of interest" description="Disordered" evidence="9">
    <location>
        <begin position="493"/>
        <end position="550"/>
    </location>
</feature>
<gene>
    <name evidence="11" type="ORF">W97_03472</name>
</gene>
<dbReference type="InterPro" id="IPR003953">
    <property type="entry name" value="FAD-dep_OxRdtase_2_FAD-bd"/>
</dbReference>
<dbReference type="Gene3D" id="3.10.120.10">
    <property type="entry name" value="Cytochrome b5-like heme/steroid binding domain"/>
    <property type="match status" value="1"/>
</dbReference>
<dbReference type="SUPFAM" id="SSF55856">
    <property type="entry name" value="Cytochrome b5-like heme/steroid binding domain"/>
    <property type="match status" value="1"/>
</dbReference>
<name>R7YRG8_CONA1</name>
<keyword evidence="12" id="KW-1185">Reference proteome</keyword>
<dbReference type="SUPFAM" id="SSF51905">
    <property type="entry name" value="FAD/NAD(P)-binding domain"/>
    <property type="match status" value="1"/>
</dbReference>
<reference evidence="12" key="1">
    <citation type="submission" date="2012-06" db="EMBL/GenBank/DDBJ databases">
        <title>The genome sequence of Coniosporium apollinis CBS 100218.</title>
        <authorList>
            <consortium name="The Broad Institute Genome Sequencing Platform"/>
            <person name="Cuomo C."/>
            <person name="Gorbushina A."/>
            <person name="Noack S."/>
            <person name="Walker B."/>
            <person name="Young S.K."/>
            <person name="Zeng Q."/>
            <person name="Gargeya S."/>
            <person name="Fitzgerald M."/>
            <person name="Haas B."/>
            <person name="Abouelleil A."/>
            <person name="Alvarado L."/>
            <person name="Arachchi H.M."/>
            <person name="Berlin A.M."/>
            <person name="Chapman S.B."/>
            <person name="Goldberg J."/>
            <person name="Griggs A."/>
            <person name="Gujja S."/>
            <person name="Hansen M."/>
            <person name="Howarth C."/>
            <person name="Imamovic A."/>
            <person name="Larimer J."/>
            <person name="McCowan C."/>
            <person name="Montmayeur A."/>
            <person name="Murphy C."/>
            <person name="Neiman D."/>
            <person name="Pearson M."/>
            <person name="Priest M."/>
            <person name="Roberts A."/>
            <person name="Saif S."/>
            <person name="Shea T."/>
            <person name="Sisk P."/>
            <person name="Sykes S."/>
            <person name="Wortman J."/>
            <person name="Nusbaum C."/>
            <person name="Birren B."/>
        </authorList>
    </citation>
    <scope>NUCLEOTIDE SEQUENCE [LARGE SCALE GENOMIC DNA]</scope>
    <source>
        <strain evidence="12">CBS 100218</strain>
    </source>
</reference>
<dbReference type="EMBL" id="JH767567">
    <property type="protein sequence ID" value="EON64241.1"/>
    <property type="molecule type" value="Genomic_DNA"/>
</dbReference>
<evidence type="ECO:0000256" key="1">
    <source>
        <dbReference type="ARBA" id="ARBA00001974"/>
    </source>
</evidence>
<dbReference type="InterPro" id="IPR010960">
    <property type="entry name" value="Flavocytochrome_c"/>
</dbReference>
<dbReference type="InterPro" id="IPR001199">
    <property type="entry name" value="Cyt_B5-like_heme/steroid-bd"/>
</dbReference>
<dbReference type="GeneID" id="19900783"/>
<dbReference type="Gene3D" id="3.90.700.10">
    <property type="entry name" value="Succinate dehydrogenase/fumarate reductase flavoprotein, catalytic domain"/>
    <property type="match status" value="1"/>
</dbReference>
<dbReference type="Proteomes" id="UP000016924">
    <property type="component" value="Unassembled WGS sequence"/>
</dbReference>
<dbReference type="GO" id="GO:0016156">
    <property type="term" value="F:fumarate reductase (NADH) activity"/>
    <property type="evidence" value="ECO:0007669"/>
    <property type="project" value="UniProtKB-EC"/>
</dbReference>
<keyword evidence="3" id="KW-0285">Flavoprotein</keyword>
<dbReference type="InterPro" id="IPR036188">
    <property type="entry name" value="FAD/NAD-bd_sf"/>
</dbReference>
<evidence type="ECO:0000256" key="8">
    <source>
        <dbReference type="ARBA" id="ARBA00077246"/>
    </source>
</evidence>
<dbReference type="InterPro" id="IPR027477">
    <property type="entry name" value="Succ_DH/fumarate_Rdtase_cat_sf"/>
</dbReference>
<evidence type="ECO:0000256" key="3">
    <source>
        <dbReference type="ARBA" id="ARBA00022630"/>
    </source>
</evidence>
<feature type="compositionally biased region" description="Low complexity" evidence="9">
    <location>
        <begin position="499"/>
        <end position="511"/>
    </location>
</feature>
<feature type="domain" description="Cytochrome b5 heme-binding" evidence="10">
    <location>
        <begin position="556"/>
        <end position="632"/>
    </location>
</feature>
<dbReference type="SMART" id="SM01117">
    <property type="entry name" value="Cyt-b5"/>
    <property type="match status" value="1"/>
</dbReference>
<evidence type="ECO:0000256" key="4">
    <source>
        <dbReference type="ARBA" id="ARBA00022827"/>
    </source>
</evidence>
<keyword evidence="4" id="KW-0274">FAD</keyword>
<dbReference type="GO" id="GO:0010181">
    <property type="term" value="F:FMN binding"/>
    <property type="evidence" value="ECO:0007669"/>
    <property type="project" value="InterPro"/>
</dbReference>
<dbReference type="OMA" id="EDLWVVV"/>
<keyword evidence="5" id="KW-0560">Oxidoreductase</keyword>
<sequence>MAPRIIVVGAGLSGLSAAHSIYLAGGNVLLLDKNNFMGGNSTKATSGINGALTRTQVDHKIADSVKQFYDDTLKSARDKARPDLIKVLTYKSAAAVEWLQDVFNLDLTLVSRLGGHSQPRTHRGHDAKFPGMAITYALMQRFEELAELEPERVQLIKKAKVVKVNKEGNSATGVTYLFNGEETFVDGPVILATGGYAADFTDSSLLKKHRPDTFGLATTNGAHATGDGHKMLMAIGANGIDMDKVQVHPTGLIDPKDPGSKWKFLAAEALRGEGGLLLNSKGQRFSDELGHRDYVSGKMWEEKEKGQWPIRLVLNSKASNVLDFHTRHYSGRGLMKKMSGAELAKEIGCGEDALQATFKTYNAIADGKEKDPYGKKFFHNLPFDVNDTFHVALMEPVLHFTMGGIEINAEAQCLNTEGKPFDGLFVCGELAGGVHGANRLGGSSLLGCVVYGRVAGESASKYLFQKVLNAGVSSAAQRLGQISLHIDPSQPGKVSVEWGSGASASASGSAGDSTEDKIAQQKQASAAPVLKGSAADSKDPGKVSQPSKVSEFSVPEKEFSLEEVAKHNKRDDMWIAVKGVVLDLTNWVDEHPGGPQALYSHMGKDASEEFEMLHDDEVIPKYAPEIAIGRVKGQKVTLEY</sequence>
<dbReference type="Gene3D" id="3.50.50.60">
    <property type="entry name" value="FAD/NAD(P)-binding domain"/>
    <property type="match status" value="1"/>
</dbReference>
<dbReference type="InterPro" id="IPR050315">
    <property type="entry name" value="FAD-oxidoreductase_2"/>
</dbReference>
<dbReference type="eggNOG" id="KOG2404">
    <property type="taxonomic scope" value="Eukaryota"/>
</dbReference>
<dbReference type="Pfam" id="PF00173">
    <property type="entry name" value="Cyt-b5"/>
    <property type="match status" value="1"/>
</dbReference>
<organism evidence="11 12">
    <name type="scientific">Coniosporium apollinis (strain CBS 100218)</name>
    <name type="common">Rock-inhabiting black yeast</name>
    <dbReference type="NCBI Taxonomy" id="1168221"/>
    <lineage>
        <taxon>Eukaryota</taxon>
        <taxon>Fungi</taxon>
        <taxon>Dikarya</taxon>
        <taxon>Ascomycota</taxon>
        <taxon>Pezizomycotina</taxon>
        <taxon>Dothideomycetes</taxon>
        <taxon>Dothideomycetes incertae sedis</taxon>
        <taxon>Coniosporium</taxon>
    </lineage>
</organism>
<evidence type="ECO:0000256" key="5">
    <source>
        <dbReference type="ARBA" id="ARBA00023002"/>
    </source>
</evidence>
<dbReference type="HOGENOM" id="CLU_011398_4_5_1"/>
<dbReference type="STRING" id="1168221.R7YRG8"/>
<dbReference type="PROSITE" id="PS50255">
    <property type="entry name" value="CYTOCHROME_B5_2"/>
    <property type="match status" value="1"/>
</dbReference>
<dbReference type="InterPro" id="IPR036400">
    <property type="entry name" value="Cyt_B5-like_heme/steroid_sf"/>
</dbReference>
<evidence type="ECO:0000313" key="12">
    <source>
        <dbReference type="Proteomes" id="UP000016924"/>
    </source>
</evidence>
<evidence type="ECO:0000259" key="10">
    <source>
        <dbReference type="PROSITE" id="PS50255"/>
    </source>
</evidence>
<dbReference type="eggNOG" id="KOG0537">
    <property type="taxonomic scope" value="Eukaryota"/>
</dbReference>
<comment type="catalytic activity">
    <reaction evidence="6">
        <text>succinate + NAD(+) = fumarate + NADH + H(+)</text>
        <dbReference type="Rhea" id="RHEA:18281"/>
        <dbReference type="ChEBI" id="CHEBI:15378"/>
        <dbReference type="ChEBI" id="CHEBI:29806"/>
        <dbReference type="ChEBI" id="CHEBI:30031"/>
        <dbReference type="ChEBI" id="CHEBI:57540"/>
        <dbReference type="ChEBI" id="CHEBI:57945"/>
        <dbReference type="EC" id="1.3.1.6"/>
    </reaction>
</comment>
<dbReference type="SUPFAM" id="SSF56425">
    <property type="entry name" value="Succinate dehydrogenase/fumarate reductase flavoprotein, catalytic domain"/>
    <property type="match status" value="1"/>
</dbReference>